<gene>
    <name evidence="2" type="ORF">CEXT_60131</name>
</gene>
<comment type="caution">
    <text evidence="2">The sequence shown here is derived from an EMBL/GenBank/DDBJ whole genome shotgun (WGS) entry which is preliminary data.</text>
</comment>
<name>A0AAV4Y8B2_CAEEX</name>
<organism evidence="2 3">
    <name type="scientific">Caerostris extrusa</name>
    <name type="common">Bark spider</name>
    <name type="synonym">Caerostris bankana</name>
    <dbReference type="NCBI Taxonomy" id="172846"/>
    <lineage>
        <taxon>Eukaryota</taxon>
        <taxon>Metazoa</taxon>
        <taxon>Ecdysozoa</taxon>
        <taxon>Arthropoda</taxon>
        <taxon>Chelicerata</taxon>
        <taxon>Arachnida</taxon>
        <taxon>Araneae</taxon>
        <taxon>Araneomorphae</taxon>
        <taxon>Entelegynae</taxon>
        <taxon>Araneoidea</taxon>
        <taxon>Araneidae</taxon>
        <taxon>Caerostris</taxon>
    </lineage>
</organism>
<evidence type="ECO:0000256" key="1">
    <source>
        <dbReference type="SAM" id="MobiDB-lite"/>
    </source>
</evidence>
<dbReference type="AlphaFoldDB" id="A0AAV4Y8B2"/>
<evidence type="ECO:0000313" key="2">
    <source>
        <dbReference type="EMBL" id="GIZ03492.1"/>
    </source>
</evidence>
<feature type="compositionally biased region" description="Basic and acidic residues" evidence="1">
    <location>
        <begin position="86"/>
        <end position="97"/>
    </location>
</feature>
<proteinExistence type="predicted"/>
<reference evidence="2 3" key="1">
    <citation type="submission" date="2021-06" db="EMBL/GenBank/DDBJ databases">
        <title>Caerostris extrusa draft genome.</title>
        <authorList>
            <person name="Kono N."/>
            <person name="Arakawa K."/>
        </authorList>
    </citation>
    <scope>NUCLEOTIDE SEQUENCE [LARGE SCALE GENOMIC DNA]</scope>
</reference>
<sequence>MKKSRINGEEKHRTLLHDIPPPLYFHSRQLLCNYSRQYPPPDTESSSSMAPPLIHPQLIHHYTQNSPLFFTITSPYSKIGNTFKGLKRERTDPIADRNRKKKPGESVILDDDG</sequence>
<evidence type="ECO:0000313" key="3">
    <source>
        <dbReference type="Proteomes" id="UP001054945"/>
    </source>
</evidence>
<keyword evidence="3" id="KW-1185">Reference proteome</keyword>
<feature type="region of interest" description="Disordered" evidence="1">
    <location>
        <begin position="83"/>
        <end position="113"/>
    </location>
</feature>
<accession>A0AAV4Y8B2</accession>
<dbReference type="Proteomes" id="UP001054945">
    <property type="component" value="Unassembled WGS sequence"/>
</dbReference>
<protein>
    <submittedName>
        <fullName evidence="2">Uncharacterized protein</fullName>
    </submittedName>
</protein>
<dbReference type="EMBL" id="BPLR01018958">
    <property type="protein sequence ID" value="GIZ03492.1"/>
    <property type="molecule type" value="Genomic_DNA"/>
</dbReference>